<proteinExistence type="predicted"/>
<dbReference type="VEuPathDB" id="MicrosporidiaDB:H312_01911"/>
<dbReference type="HOGENOM" id="CLU_2096293_0_0_1"/>
<evidence type="ECO:0000256" key="1">
    <source>
        <dbReference type="SAM" id="MobiDB-lite"/>
    </source>
</evidence>
<sequence length="116" mass="13379">MATSKFFTLCCFFLKSKQANNYSKNDTKHESENRIKHSKTSIFGHESSESGNSISYSNPNSYLENVQKETLPKQSQETKNHGSLDLTISSYIPSRHMRDLEESFEDHLQLLTKKEN</sequence>
<organism evidence="2 3">
    <name type="scientific">Anncaliia algerae PRA339</name>
    <dbReference type="NCBI Taxonomy" id="1288291"/>
    <lineage>
        <taxon>Eukaryota</taxon>
        <taxon>Fungi</taxon>
        <taxon>Fungi incertae sedis</taxon>
        <taxon>Microsporidia</taxon>
        <taxon>Tubulinosematoidea</taxon>
        <taxon>Tubulinosematidae</taxon>
        <taxon>Anncaliia</taxon>
    </lineage>
</organism>
<evidence type="ECO:0000313" key="2">
    <source>
        <dbReference type="EMBL" id="KCZ80655.1"/>
    </source>
</evidence>
<evidence type="ECO:0000313" key="3">
    <source>
        <dbReference type="Proteomes" id="UP000030655"/>
    </source>
</evidence>
<reference evidence="2 3" key="2">
    <citation type="submission" date="2014-03" db="EMBL/GenBank/DDBJ databases">
        <title>The Genome Sequence of Anncaliia algerae insect isolate PRA339.</title>
        <authorList>
            <consortium name="The Broad Institute Genome Sequencing Platform"/>
            <consortium name="The Broad Institute Genome Sequencing Center for Infectious Disease"/>
            <person name="Cuomo C."/>
            <person name="Becnel J."/>
            <person name="Sanscrainte N."/>
            <person name="Walker B."/>
            <person name="Young S.K."/>
            <person name="Zeng Q."/>
            <person name="Gargeya S."/>
            <person name="Fitzgerald M."/>
            <person name="Haas B."/>
            <person name="Abouelleil A."/>
            <person name="Alvarado L."/>
            <person name="Arachchi H.M."/>
            <person name="Berlin A.M."/>
            <person name="Chapman S.B."/>
            <person name="Dewar J."/>
            <person name="Goldberg J."/>
            <person name="Griggs A."/>
            <person name="Gujja S."/>
            <person name="Hansen M."/>
            <person name="Howarth C."/>
            <person name="Imamovic A."/>
            <person name="Larimer J."/>
            <person name="McCowan C."/>
            <person name="Murphy C."/>
            <person name="Neiman D."/>
            <person name="Pearson M."/>
            <person name="Priest M."/>
            <person name="Roberts A."/>
            <person name="Saif S."/>
            <person name="Shea T."/>
            <person name="Sisk P."/>
            <person name="Sykes S."/>
            <person name="Wortman J."/>
            <person name="Nusbaum C."/>
            <person name="Birren B."/>
        </authorList>
    </citation>
    <scope>NUCLEOTIDE SEQUENCE [LARGE SCALE GENOMIC DNA]</scope>
    <source>
        <strain evidence="2 3">PRA339</strain>
    </source>
</reference>
<accession>A0A059F0H1</accession>
<protein>
    <submittedName>
        <fullName evidence="2">Uncharacterized protein</fullName>
    </submittedName>
</protein>
<dbReference type="EMBL" id="KK365168">
    <property type="protein sequence ID" value="KCZ80655.1"/>
    <property type="molecule type" value="Genomic_DNA"/>
</dbReference>
<name>A0A059F0H1_9MICR</name>
<feature type="region of interest" description="Disordered" evidence="1">
    <location>
        <begin position="22"/>
        <end position="84"/>
    </location>
</feature>
<gene>
    <name evidence="2" type="ORF">H312_01911</name>
</gene>
<reference evidence="3" key="1">
    <citation type="submission" date="2013-02" db="EMBL/GenBank/DDBJ databases">
        <authorList>
            <consortium name="The Broad Institute Genome Sequencing Platform"/>
            <person name="Cuomo C."/>
            <person name="Becnel J."/>
            <person name="Sanscrainte N."/>
            <person name="Walker B."/>
            <person name="Young S.K."/>
            <person name="Zeng Q."/>
            <person name="Gargeya S."/>
            <person name="Fitzgerald M."/>
            <person name="Haas B."/>
            <person name="Abouelleil A."/>
            <person name="Alvarado L."/>
            <person name="Arachchi H.M."/>
            <person name="Berlin A.M."/>
            <person name="Chapman S.B."/>
            <person name="Dewar J."/>
            <person name="Goldberg J."/>
            <person name="Griggs A."/>
            <person name="Gujja S."/>
            <person name="Hansen M."/>
            <person name="Howarth C."/>
            <person name="Imamovic A."/>
            <person name="Larimer J."/>
            <person name="McCowan C."/>
            <person name="Murphy C."/>
            <person name="Neiman D."/>
            <person name="Pearson M."/>
            <person name="Priest M."/>
            <person name="Roberts A."/>
            <person name="Saif S."/>
            <person name="Shea T."/>
            <person name="Sisk P."/>
            <person name="Sykes S."/>
            <person name="Wortman J."/>
            <person name="Nusbaum C."/>
            <person name="Birren B."/>
        </authorList>
    </citation>
    <scope>NUCLEOTIDE SEQUENCE [LARGE SCALE GENOMIC DNA]</scope>
    <source>
        <strain evidence="3">PRA339</strain>
    </source>
</reference>
<dbReference type="AlphaFoldDB" id="A0A059F0H1"/>
<feature type="compositionally biased region" description="Basic and acidic residues" evidence="1">
    <location>
        <begin position="66"/>
        <end position="82"/>
    </location>
</feature>
<feature type="compositionally biased region" description="Basic and acidic residues" evidence="1">
    <location>
        <begin position="25"/>
        <end position="35"/>
    </location>
</feature>
<feature type="compositionally biased region" description="Low complexity" evidence="1">
    <location>
        <begin position="49"/>
        <end position="58"/>
    </location>
</feature>
<dbReference type="OrthoDB" id="10451174at2759"/>
<dbReference type="Proteomes" id="UP000030655">
    <property type="component" value="Unassembled WGS sequence"/>
</dbReference>
<keyword evidence="3" id="KW-1185">Reference proteome</keyword>